<evidence type="ECO:0000256" key="4">
    <source>
        <dbReference type="ARBA" id="ARBA00022723"/>
    </source>
</evidence>
<dbReference type="PANTHER" id="PTHR15710:SF108">
    <property type="entry name" value="OS03G0286100 PROTEIN"/>
    <property type="match status" value="1"/>
</dbReference>
<evidence type="ECO:0000256" key="3">
    <source>
        <dbReference type="ARBA" id="ARBA00022679"/>
    </source>
</evidence>
<feature type="compositionally biased region" description="Acidic residues" evidence="9">
    <location>
        <begin position="39"/>
        <end position="48"/>
    </location>
</feature>
<dbReference type="FunFam" id="3.30.40.10:FF:000127">
    <property type="entry name" value="E3 ubiquitin-protein ligase RNF181"/>
    <property type="match status" value="1"/>
</dbReference>
<dbReference type="GO" id="GO:0008270">
    <property type="term" value="F:zinc ion binding"/>
    <property type="evidence" value="ECO:0007669"/>
    <property type="project" value="UniProtKB-KW"/>
</dbReference>
<feature type="region of interest" description="Disordered" evidence="9">
    <location>
        <begin position="1"/>
        <end position="48"/>
    </location>
</feature>
<proteinExistence type="predicted"/>
<dbReference type="EMBL" id="JBDFQZ010000010">
    <property type="protein sequence ID" value="KAK9683053.1"/>
    <property type="molecule type" value="Genomic_DNA"/>
</dbReference>
<evidence type="ECO:0000256" key="5">
    <source>
        <dbReference type="ARBA" id="ARBA00022771"/>
    </source>
</evidence>
<comment type="catalytic activity">
    <reaction evidence="1">
        <text>S-ubiquitinyl-[E2 ubiquitin-conjugating enzyme]-L-cysteine + [acceptor protein]-L-lysine = [E2 ubiquitin-conjugating enzyme]-L-cysteine + N(6)-ubiquitinyl-[acceptor protein]-L-lysine.</text>
        <dbReference type="EC" id="2.3.2.27"/>
    </reaction>
</comment>
<feature type="compositionally biased region" description="Basic and acidic residues" evidence="9">
    <location>
        <begin position="7"/>
        <end position="16"/>
    </location>
</feature>
<evidence type="ECO:0000256" key="2">
    <source>
        <dbReference type="ARBA" id="ARBA00012483"/>
    </source>
</evidence>
<name>A0AAW1I1C1_SAPOF</name>
<keyword evidence="12" id="KW-1185">Reference proteome</keyword>
<comment type="caution">
    <text evidence="11">The sequence shown here is derived from an EMBL/GenBank/DDBJ whole genome shotgun (WGS) entry which is preliminary data.</text>
</comment>
<dbReference type="GO" id="GO:0061630">
    <property type="term" value="F:ubiquitin protein ligase activity"/>
    <property type="evidence" value="ECO:0007669"/>
    <property type="project" value="UniProtKB-EC"/>
</dbReference>
<dbReference type="GO" id="GO:0005737">
    <property type="term" value="C:cytoplasm"/>
    <property type="evidence" value="ECO:0007669"/>
    <property type="project" value="TreeGrafter"/>
</dbReference>
<feature type="compositionally biased region" description="Low complexity" evidence="9">
    <location>
        <begin position="19"/>
        <end position="38"/>
    </location>
</feature>
<protein>
    <recommendedName>
        <fullName evidence="2">RING-type E3 ubiquitin transferase</fullName>
        <ecNumber evidence="2">2.3.2.27</ecNumber>
    </recommendedName>
</protein>
<keyword evidence="4" id="KW-0479">Metal-binding</keyword>
<dbReference type="PANTHER" id="PTHR15710">
    <property type="entry name" value="E3 UBIQUITIN-PROTEIN LIGASE PRAJA"/>
    <property type="match status" value="1"/>
</dbReference>
<reference evidence="11" key="1">
    <citation type="submission" date="2024-03" db="EMBL/GenBank/DDBJ databases">
        <title>WGS assembly of Saponaria officinalis var. Norfolk2.</title>
        <authorList>
            <person name="Jenkins J."/>
            <person name="Shu S."/>
            <person name="Grimwood J."/>
            <person name="Barry K."/>
            <person name="Goodstein D."/>
            <person name="Schmutz J."/>
            <person name="Leebens-Mack J."/>
            <person name="Osbourn A."/>
        </authorList>
    </citation>
    <scope>NUCLEOTIDE SEQUENCE [LARGE SCALE GENOMIC DNA]</scope>
    <source>
        <strain evidence="11">JIC</strain>
    </source>
</reference>
<dbReference type="AlphaFoldDB" id="A0AAW1I1C1"/>
<feature type="domain" description="RING-type" evidence="10">
    <location>
        <begin position="368"/>
        <end position="409"/>
    </location>
</feature>
<evidence type="ECO:0000313" key="12">
    <source>
        <dbReference type="Proteomes" id="UP001443914"/>
    </source>
</evidence>
<dbReference type="SMART" id="SM00744">
    <property type="entry name" value="RINGv"/>
    <property type="match status" value="1"/>
</dbReference>
<dbReference type="PROSITE" id="PS50089">
    <property type="entry name" value="ZF_RING_2"/>
    <property type="match status" value="1"/>
</dbReference>
<dbReference type="InterPro" id="IPR001841">
    <property type="entry name" value="Znf_RING"/>
</dbReference>
<dbReference type="SMART" id="SM00184">
    <property type="entry name" value="RING"/>
    <property type="match status" value="1"/>
</dbReference>
<evidence type="ECO:0000256" key="7">
    <source>
        <dbReference type="ARBA" id="ARBA00022833"/>
    </source>
</evidence>
<dbReference type="GO" id="GO:0016567">
    <property type="term" value="P:protein ubiquitination"/>
    <property type="evidence" value="ECO:0007669"/>
    <property type="project" value="UniProtKB-ARBA"/>
</dbReference>
<dbReference type="InterPro" id="IPR011016">
    <property type="entry name" value="Znf_RING-CH"/>
</dbReference>
<dbReference type="CDD" id="cd16454">
    <property type="entry name" value="RING-H2_PA-TM-RING"/>
    <property type="match status" value="1"/>
</dbReference>
<evidence type="ECO:0000256" key="6">
    <source>
        <dbReference type="ARBA" id="ARBA00022786"/>
    </source>
</evidence>
<dbReference type="SUPFAM" id="SSF57850">
    <property type="entry name" value="RING/U-box"/>
    <property type="match status" value="1"/>
</dbReference>
<dbReference type="InterPro" id="IPR013083">
    <property type="entry name" value="Znf_RING/FYVE/PHD"/>
</dbReference>
<keyword evidence="3" id="KW-0808">Transferase</keyword>
<evidence type="ECO:0000259" key="10">
    <source>
        <dbReference type="PROSITE" id="PS50089"/>
    </source>
</evidence>
<evidence type="ECO:0000256" key="1">
    <source>
        <dbReference type="ARBA" id="ARBA00000900"/>
    </source>
</evidence>
<dbReference type="Pfam" id="PF13639">
    <property type="entry name" value="zf-RING_2"/>
    <property type="match status" value="1"/>
</dbReference>
<evidence type="ECO:0000256" key="9">
    <source>
        <dbReference type="SAM" id="MobiDB-lite"/>
    </source>
</evidence>
<gene>
    <name evidence="11" type="ORF">RND81_10G115000</name>
</gene>
<keyword evidence="5 8" id="KW-0863">Zinc-finger</keyword>
<accession>A0AAW1I1C1</accession>
<dbReference type="Gene3D" id="3.30.40.10">
    <property type="entry name" value="Zinc/RING finger domain, C3HC4 (zinc finger)"/>
    <property type="match status" value="1"/>
</dbReference>
<dbReference type="Proteomes" id="UP001443914">
    <property type="component" value="Unassembled WGS sequence"/>
</dbReference>
<organism evidence="11 12">
    <name type="scientific">Saponaria officinalis</name>
    <name type="common">Common soapwort</name>
    <name type="synonym">Lychnis saponaria</name>
    <dbReference type="NCBI Taxonomy" id="3572"/>
    <lineage>
        <taxon>Eukaryota</taxon>
        <taxon>Viridiplantae</taxon>
        <taxon>Streptophyta</taxon>
        <taxon>Embryophyta</taxon>
        <taxon>Tracheophyta</taxon>
        <taxon>Spermatophyta</taxon>
        <taxon>Magnoliopsida</taxon>
        <taxon>eudicotyledons</taxon>
        <taxon>Gunneridae</taxon>
        <taxon>Pentapetalae</taxon>
        <taxon>Caryophyllales</taxon>
        <taxon>Caryophyllaceae</taxon>
        <taxon>Caryophylleae</taxon>
        <taxon>Saponaria</taxon>
    </lineage>
</organism>
<keyword evidence="7" id="KW-0862">Zinc</keyword>
<keyword evidence="6" id="KW-0833">Ubl conjugation pathway</keyword>
<sequence>MSQISDLLRDTPELRRTRIPTTTRLPGTTPLSPLSLSDSEPEPDFDIDVDAPLTLEPLFSAFPEDIHHHHHHHHHHHRFHQHDVSFTNNFSHRAAAGPQSGPYFGPGWGDPQRYGLSDGGERGSGGSGVNLELGLGFGLGSSSQSNNYDETHRFEGLRVVNLDSGSDSEDGILREFDYDYDNNDNNNQGFGGVSDFDRPPFCWDYLGFNNRNRDHVGTNNITEENDGGNGVDDEFLYDGGDEGEGYSVVDEGDNVDTGVSILFDAYQEREEQREIIIESDDDQGGEDLGVEDAIRDLEWEILMAVNNFNREVYDMDFNVDMYEAILGEVEDRMNEWRGSPPASEAVIHNLPSVKLSNAGGLKENEVVCTICRDEVLGDEVVRQLPCLHYYHGDCIVPWLKIRNTCPVCRYELPTDDAEYECRKREREGGDVDLQLTLDSQVSYEYDYHVFL</sequence>
<dbReference type="EC" id="2.3.2.27" evidence="2"/>
<evidence type="ECO:0000313" key="11">
    <source>
        <dbReference type="EMBL" id="KAK9683053.1"/>
    </source>
</evidence>
<evidence type="ECO:0000256" key="8">
    <source>
        <dbReference type="PROSITE-ProRule" id="PRU00175"/>
    </source>
</evidence>